<dbReference type="AlphaFoldDB" id="A0A2H0YWC4"/>
<dbReference type="Pfam" id="PF03065">
    <property type="entry name" value="Glyco_hydro_57"/>
    <property type="match status" value="1"/>
</dbReference>
<organism evidence="5 6">
    <name type="scientific">Candidatus Kerfeldbacteria bacterium CG08_land_8_20_14_0_20_40_16</name>
    <dbReference type="NCBI Taxonomy" id="2014244"/>
    <lineage>
        <taxon>Bacteria</taxon>
        <taxon>Candidatus Kerfeldiibacteriota</taxon>
    </lineage>
</organism>
<comment type="similarity">
    <text evidence="1">Belongs to the glycosyl hydrolase 57 family.</text>
</comment>
<reference evidence="5 6" key="1">
    <citation type="submission" date="2017-09" db="EMBL/GenBank/DDBJ databases">
        <title>Depth-based differentiation of microbial function through sediment-hosted aquifers and enrichment of novel symbionts in the deep terrestrial subsurface.</title>
        <authorList>
            <person name="Probst A.J."/>
            <person name="Ladd B."/>
            <person name="Jarett J.K."/>
            <person name="Geller-Mcgrath D.E."/>
            <person name="Sieber C.M."/>
            <person name="Emerson J.B."/>
            <person name="Anantharaman K."/>
            <person name="Thomas B.C."/>
            <person name="Malmstrom R."/>
            <person name="Stieglmeier M."/>
            <person name="Klingl A."/>
            <person name="Woyke T."/>
            <person name="Ryan C.M."/>
            <person name="Banfield J.F."/>
        </authorList>
    </citation>
    <scope>NUCLEOTIDE SEQUENCE [LARGE SCALE GENOMIC DNA]</scope>
    <source>
        <strain evidence="5">CG08_land_8_20_14_0_20_40_16</strain>
    </source>
</reference>
<dbReference type="InterPro" id="IPR052046">
    <property type="entry name" value="GH57_Enzymes"/>
</dbReference>
<accession>A0A2H0YWC4</accession>
<dbReference type="PROSITE" id="PS50151">
    <property type="entry name" value="UVR"/>
    <property type="match status" value="1"/>
</dbReference>
<feature type="domain" description="UVR" evidence="4">
    <location>
        <begin position="417"/>
        <end position="452"/>
    </location>
</feature>
<proteinExistence type="inferred from homology"/>
<dbReference type="InterPro" id="IPR001943">
    <property type="entry name" value="UVR_dom"/>
</dbReference>
<feature type="coiled-coil region" evidence="3">
    <location>
        <begin position="413"/>
        <end position="459"/>
    </location>
</feature>
<evidence type="ECO:0000313" key="6">
    <source>
        <dbReference type="Proteomes" id="UP000231542"/>
    </source>
</evidence>
<dbReference type="SUPFAM" id="SSF88713">
    <property type="entry name" value="Glycoside hydrolase/deacetylase"/>
    <property type="match status" value="1"/>
</dbReference>
<evidence type="ECO:0000256" key="3">
    <source>
        <dbReference type="SAM" id="Coils"/>
    </source>
</evidence>
<evidence type="ECO:0000259" key="4">
    <source>
        <dbReference type="PROSITE" id="PS50151"/>
    </source>
</evidence>
<name>A0A2H0YWC4_9BACT</name>
<dbReference type="PANTHER" id="PTHR36306:SF1">
    <property type="entry name" value="ALPHA-AMYLASE-RELATED"/>
    <property type="match status" value="1"/>
</dbReference>
<dbReference type="InterPro" id="IPR004300">
    <property type="entry name" value="Glyco_hydro_57_N"/>
</dbReference>
<dbReference type="Gene3D" id="3.20.110.20">
    <property type="match status" value="1"/>
</dbReference>
<evidence type="ECO:0000313" key="5">
    <source>
        <dbReference type="EMBL" id="PIS42798.1"/>
    </source>
</evidence>
<dbReference type="PANTHER" id="PTHR36306">
    <property type="entry name" value="ALPHA-AMYLASE-RELATED-RELATED"/>
    <property type="match status" value="1"/>
</dbReference>
<keyword evidence="3" id="KW-0175">Coiled coil</keyword>
<gene>
    <name evidence="5" type="ORF">COT24_01555</name>
</gene>
<dbReference type="GO" id="GO:0003824">
    <property type="term" value="F:catalytic activity"/>
    <property type="evidence" value="ECO:0007669"/>
    <property type="project" value="InterPro"/>
</dbReference>
<dbReference type="Gene3D" id="4.10.860.10">
    <property type="entry name" value="UVR domain"/>
    <property type="match status" value="1"/>
</dbReference>
<dbReference type="InterPro" id="IPR011330">
    <property type="entry name" value="Glyco_hydro/deAcase_b/a-brl"/>
</dbReference>
<dbReference type="SUPFAM" id="SSF46600">
    <property type="entry name" value="C-terminal UvrC-binding domain of UvrB"/>
    <property type="match status" value="1"/>
</dbReference>
<evidence type="ECO:0000256" key="1">
    <source>
        <dbReference type="ARBA" id="ARBA00006821"/>
    </source>
</evidence>
<dbReference type="Proteomes" id="UP000231542">
    <property type="component" value="Unassembled WGS sequence"/>
</dbReference>
<protein>
    <recommendedName>
        <fullName evidence="4">UVR domain-containing protein</fullName>
    </recommendedName>
</protein>
<dbReference type="InterPro" id="IPR036876">
    <property type="entry name" value="UVR_dom_sf"/>
</dbReference>
<dbReference type="Pfam" id="PF02151">
    <property type="entry name" value="UVR"/>
    <property type="match status" value="1"/>
</dbReference>
<keyword evidence="2" id="KW-0119">Carbohydrate metabolism</keyword>
<sequence length="460" mass="53938">MYWTNFLHIYQPPTQKSMWVKKIANESYRKITKGLKENPKAKLTLNINATLVELLERDGCLDVVEDLRTLAEKGQIEFTDSAKYHAFLPLLPEKEIKRQIELNRETNQKYFGKIYQPKGFFPTEMGYSRKIGEIAADLGYQWIILDELACSGKVGALAPDTIYTLKGKENLKVFFRDRETSFRILSAQVGMSVFSSNMLVKLLGERVNKEEYLITAMDGETFGHHRPGLEELLFDLYKTKELKGVFISELENFFTKREVVDPLDSSWALMKRDLEQNTPFSRWKNEDNQIQMWQWELTNLAINEVEKLSPEDPVYPKVRKALDRALHSDQYWWASAQPWWSIEMMEGGAKEFKNILQILPIDQQKKDYAKELYLKIIQEAFDWQRSGKVEELSKLADEDVTQRITTETPYIPKEEFDQIVKNLENQMLTAAENKEYERAAQIRDRVKELKEKEKEITNIK</sequence>
<dbReference type="GO" id="GO:0005975">
    <property type="term" value="P:carbohydrate metabolic process"/>
    <property type="evidence" value="ECO:0007669"/>
    <property type="project" value="InterPro"/>
</dbReference>
<dbReference type="EMBL" id="PEXU01000019">
    <property type="protein sequence ID" value="PIS42798.1"/>
    <property type="molecule type" value="Genomic_DNA"/>
</dbReference>
<comment type="caution">
    <text evidence="5">The sequence shown here is derived from an EMBL/GenBank/DDBJ whole genome shotgun (WGS) entry which is preliminary data.</text>
</comment>
<evidence type="ECO:0000256" key="2">
    <source>
        <dbReference type="ARBA" id="ARBA00023277"/>
    </source>
</evidence>